<keyword evidence="2" id="KW-1185">Reference proteome</keyword>
<gene>
    <name evidence="1" type="ORF">SR900_08465</name>
</gene>
<dbReference type="EMBL" id="CP140158">
    <property type="protein sequence ID" value="WQG84497.1"/>
    <property type="molecule type" value="Genomic_DNA"/>
</dbReference>
<dbReference type="InterPro" id="IPR023614">
    <property type="entry name" value="Porin_dom_sf"/>
</dbReference>
<dbReference type="RefSeq" id="WP_018624969.1">
    <property type="nucleotide sequence ID" value="NZ_CP140158.1"/>
</dbReference>
<reference evidence="1 2" key="1">
    <citation type="submission" date="2023-11" db="EMBL/GenBank/DDBJ databases">
        <title>MicrobeMod: A computational toolkit for identifying prokaryotic methylation and restriction-modification with nanopore sequencing.</title>
        <authorList>
            <person name="Crits-Christoph A."/>
            <person name="Kang S.C."/>
            <person name="Lee H."/>
            <person name="Ostrov N."/>
        </authorList>
    </citation>
    <scope>NUCLEOTIDE SEQUENCE [LARGE SCALE GENOMIC DNA]</scope>
    <source>
        <strain evidence="1 2">DSMZ 16071</strain>
    </source>
</reference>
<evidence type="ECO:0000313" key="1">
    <source>
        <dbReference type="EMBL" id="WQG84497.1"/>
    </source>
</evidence>
<evidence type="ECO:0000313" key="2">
    <source>
        <dbReference type="Proteomes" id="UP001324185"/>
    </source>
</evidence>
<name>A0ABZ0X1N3_9GAMM</name>
<accession>A0ABZ0X1N3</accession>
<protein>
    <submittedName>
        <fullName evidence="1">Alginate export family protein</fullName>
    </submittedName>
</protein>
<dbReference type="Gene3D" id="2.40.160.10">
    <property type="entry name" value="Porin"/>
    <property type="match status" value="1"/>
</dbReference>
<dbReference type="Proteomes" id="UP001324185">
    <property type="component" value="Chromosome"/>
</dbReference>
<organism evidence="1 2">
    <name type="scientific">Kangiella aquimarina</name>
    <dbReference type="NCBI Taxonomy" id="261965"/>
    <lineage>
        <taxon>Bacteria</taxon>
        <taxon>Pseudomonadati</taxon>
        <taxon>Pseudomonadota</taxon>
        <taxon>Gammaproteobacteria</taxon>
        <taxon>Kangiellales</taxon>
        <taxon>Kangiellaceae</taxon>
        <taxon>Kangiella</taxon>
    </lineage>
</organism>
<proteinExistence type="predicted"/>
<sequence>MHLLTYIKVALIYFGKVSNAENKNSLLELTMTHLTKITIAVASALLLSSNFAQANESQEQATSFAESLENTEVKWHFRYRLEDVDQDNALEDATASTLLSRVTLDTQTYNDFSFKLEVDNVSAVTNRDDYNSTLNGNTDYSVVADPEATEINQAALTYSGFDNTKVIAGRQRINLGTQRFVGGVGWRQNEQTYDGVLINNKSINNTNLTYAYVNNINTITDGNVDTRSHFVNYDWSFLDNMSLNFYGYFLDFKETPLSSTKTIGARYSLKPTSDTPFFVNAEYAKQSEYEDNPTNLDTDYQLLEVGYQMQNINFIIAQEVLSGDDSVSGQAFQTPLATKHKFQGWADQFLVTPDAGIEDTYFAVNAKFSMQSFGLVYHDFKAEATSQDYGSEIGVNYTAKIDENLTFVAKLADYSSDGYSVDTRKVWLMLVANF</sequence>